<dbReference type="OrthoDB" id="9800872at2"/>
<dbReference type="PROSITE" id="PS50206">
    <property type="entry name" value="RHODANESE_3"/>
    <property type="match status" value="1"/>
</dbReference>
<evidence type="ECO:0000259" key="1">
    <source>
        <dbReference type="PROSITE" id="PS50206"/>
    </source>
</evidence>
<proteinExistence type="predicted"/>
<protein>
    <submittedName>
        <fullName evidence="2">Rhodanese-like domain-containing protein</fullName>
    </submittedName>
</protein>
<comment type="caution">
    <text evidence="2">The sequence shown here is derived from an EMBL/GenBank/DDBJ whole genome shotgun (WGS) entry which is preliminary data.</text>
</comment>
<dbReference type="Proteomes" id="UP000293142">
    <property type="component" value="Unassembled WGS sequence"/>
</dbReference>
<evidence type="ECO:0000313" key="3">
    <source>
        <dbReference type="Proteomes" id="UP000293142"/>
    </source>
</evidence>
<gene>
    <name evidence="2" type="ORF">EYB31_20525</name>
</gene>
<dbReference type="Pfam" id="PF00581">
    <property type="entry name" value="Rhodanese"/>
    <property type="match status" value="1"/>
</dbReference>
<dbReference type="InterPro" id="IPR050229">
    <property type="entry name" value="GlpE_sulfurtransferase"/>
</dbReference>
<dbReference type="SUPFAM" id="SSF52821">
    <property type="entry name" value="Rhodanese/Cell cycle control phosphatase"/>
    <property type="match status" value="1"/>
</dbReference>
<feature type="domain" description="Rhodanese" evidence="1">
    <location>
        <begin position="16"/>
        <end position="100"/>
    </location>
</feature>
<dbReference type="SMART" id="SM00450">
    <property type="entry name" value="RHOD"/>
    <property type="match status" value="1"/>
</dbReference>
<dbReference type="InterPro" id="IPR001763">
    <property type="entry name" value="Rhodanese-like_dom"/>
</dbReference>
<reference evidence="2 3" key="1">
    <citation type="submission" date="2019-02" db="EMBL/GenBank/DDBJ databases">
        <title>Paenibacillus sp. nov., isolated from surface-sterilized tissue of Thalictrum simplex L.</title>
        <authorList>
            <person name="Tuo L."/>
        </authorList>
    </citation>
    <scope>NUCLEOTIDE SEQUENCE [LARGE SCALE GENOMIC DNA]</scope>
    <source>
        <strain evidence="2 3">N2SHLJ1</strain>
    </source>
</reference>
<dbReference type="PANTHER" id="PTHR43031:SF17">
    <property type="entry name" value="SULFURTRANSFERASE YTWF-RELATED"/>
    <property type="match status" value="1"/>
</dbReference>
<evidence type="ECO:0000313" key="2">
    <source>
        <dbReference type="EMBL" id="TBL76374.1"/>
    </source>
</evidence>
<accession>A0A4Q9DNC8</accession>
<organism evidence="2 3">
    <name type="scientific">Paenibacillus thalictri</name>
    <dbReference type="NCBI Taxonomy" id="2527873"/>
    <lineage>
        <taxon>Bacteria</taxon>
        <taxon>Bacillati</taxon>
        <taxon>Bacillota</taxon>
        <taxon>Bacilli</taxon>
        <taxon>Bacillales</taxon>
        <taxon>Paenibacillaceae</taxon>
        <taxon>Paenibacillus</taxon>
    </lineage>
</organism>
<dbReference type="Gene3D" id="3.40.250.10">
    <property type="entry name" value="Rhodanese-like domain"/>
    <property type="match status" value="1"/>
</dbReference>
<dbReference type="EMBL" id="SIRE01000014">
    <property type="protein sequence ID" value="TBL76374.1"/>
    <property type="molecule type" value="Genomic_DNA"/>
</dbReference>
<name>A0A4Q9DNC8_9BACL</name>
<keyword evidence="3" id="KW-1185">Reference proteome</keyword>
<dbReference type="CDD" id="cd00158">
    <property type="entry name" value="RHOD"/>
    <property type="match status" value="1"/>
</dbReference>
<sequence length="102" mass="11418">MYKELKPETVLEKINRNEHIVILDVREQEEWESGHIAGARHIPLGQIAKALNELDPRHETIIVCRSGNRSGQACGFLSNMGYNVANMTGGMSKWPGNIVYGK</sequence>
<dbReference type="PANTHER" id="PTHR43031">
    <property type="entry name" value="FAD-DEPENDENT OXIDOREDUCTASE"/>
    <property type="match status" value="1"/>
</dbReference>
<dbReference type="AlphaFoldDB" id="A0A4Q9DNC8"/>
<dbReference type="RefSeq" id="WP_131015281.1">
    <property type="nucleotide sequence ID" value="NZ_SIRE01000014.1"/>
</dbReference>
<dbReference type="InterPro" id="IPR036873">
    <property type="entry name" value="Rhodanese-like_dom_sf"/>
</dbReference>